<dbReference type="InterPro" id="IPR010982">
    <property type="entry name" value="Lambda_DNA-bd_dom_sf"/>
</dbReference>
<dbReference type="Pfam" id="PF03796">
    <property type="entry name" value="DnaB_C"/>
    <property type="match status" value="2"/>
</dbReference>
<evidence type="ECO:0000256" key="6">
    <source>
        <dbReference type="ARBA" id="ARBA00022741"/>
    </source>
</evidence>
<comment type="subunit">
    <text evidence="2">Homohexamer.</text>
</comment>
<dbReference type="CDD" id="cd00093">
    <property type="entry name" value="HTH_XRE"/>
    <property type="match status" value="1"/>
</dbReference>
<evidence type="ECO:0000256" key="10">
    <source>
        <dbReference type="ARBA" id="ARBA00022840"/>
    </source>
</evidence>
<dbReference type="Gene3D" id="1.10.260.40">
    <property type="entry name" value="lambda repressor-like DNA-binding domains"/>
    <property type="match status" value="1"/>
</dbReference>
<dbReference type="GO" id="GO:0016539">
    <property type="term" value="P:intein-mediated protein splicing"/>
    <property type="evidence" value="ECO:0007669"/>
    <property type="project" value="InterPro"/>
</dbReference>
<keyword evidence="11" id="KW-0651">Protein splicing</keyword>
<dbReference type="PRINTS" id="PR00379">
    <property type="entry name" value="INTEIN"/>
</dbReference>
<feature type="domain" description="SF4 helicase" evidence="20">
    <location>
        <begin position="1306"/>
        <end position="1366"/>
    </location>
</feature>
<dbReference type="Pfam" id="PF14890">
    <property type="entry name" value="Intein_splicing"/>
    <property type="match status" value="1"/>
</dbReference>
<dbReference type="EC" id="5.6.2.3" evidence="16 17"/>
<keyword evidence="4 17" id="KW-0235">DNA replication</keyword>
<dbReference type="KEGG" id="wna:KA717_36805"/>
<evidence type="ECO:0000256" key="16">
    <source>
        <dbReference type="NCBIfam" id="TIGR00665"/>
    </source>
</evidence>
<evidence type="ECO:0000256" key="14">
    <source>
        <dbReference type="ARBA" id="ARBA00044940"/>
    </source>
</evidence>
<dbReference type="InterPro" id="IPR027434">
    <property type="entry name" value="Homing_endonucl"/>
</dbReference>
<gene>
    <name evidence="21" type="ORF">KA717_36805</name>
</gene>
<feature type="domain" description="DOD-type homing endonuclease" evidence="18">
    <location>
        <begin position="990"/>
        <end position="1139"/>
    </location>
</feature>
<dbReference type="InterPro" id="IPR001387">
    <property type="entry name" value="Cro/C1-type_HTH"/>
</dbReference>
<comment type="function">
    <text evidence="14 17">The intein is an endonuclease.</text>
</comment>
<dbReference type="GO" id="GO:1990077">
    <property type="term" value="C:primosome complex"/>
    <property type="evidence" value="ECO:0007669"/>
    <property type="project" value="UniProtKB-UniRule"/>
</dbReference>
<keyword evidence="10 17" id="KW-0067">ATP-binding</keyword>
<comment type="similarity">
    <text evidence="1 17">Belongs to the helicase family. DnaB subfamily.</text>
</comment>
<evidence type="ECO:0000313" key="21">
    <source>
        <dbReference type="EMBL" id="UXE60932.1"/>
    </source>
</evidence>
<dbReference type="SMART" id="SM00305">
    <property type="entry name" value="HintC"/>
    <property type="match status" value="2"/>
</dbReference>
<organism evidence="21">
    <name type="scientific">Woronichinia naegeliana WA131</name>
    <dbReference type="NCBI Taxonomy" id="2824559"/>
    <lineage>
        <taxon>Bacteria</taxon>
        <taxon>Bacillati</taxon>
        <taxon>Cyanobacteriota</taxon>
        <taxon>Cyanophyceae</taxon>
        <taxon>Synechococcales</taxon>
        <taxon>Coelosphaeriaceae</taxon>
        <taxon>Woronichinia</taxon>
    </lineage>
</organism>
<dbReference type="Gene3D" id="3.10.28.10">
    <property type="entry name" value="Homing endonucleases"/>
    <property type="match status" value="2"/>
</dbReference>
<dbReference type="NCBIfam" id="TIGR01443">
    <property type="entry name" value="intein_Cterm"/>
    <property type="match status" value="2"/>
</dbReference>
<comment type="catalytic activity">
    <reaction evidence="15 17">
        <text>ATP + H2O = ADP + phosphate + H(+)</text>
        <dbReference type="Rhea" id="RHEA:13065"/>
        <dbReference type="ChEBI" id="CHEBI:15377"/>
        <dbReference type="ChEBI" id="CHEBI:15378"/>
        <dbReference type="ChEBI" id="CHEBI:30616"/>
        <dbReference type="ChEBI" id="CHEBI:43474"/>
        <dbReference type="ChEBI" id="CHEBI:456216"/>
        <dbReference type="EC" id="5.6.2.3"/>
    </reaction>
</comment>
<keyword evidence="8 17" id="KW-0347">Helicase</keyword>
<dbReference type="PROSITE" id="PS50943">
    <property type="entry name" value="HTH_CROC1"/>
    <property type="match status" value="1"/>
</dbReference>
<dbReference type="PROSITE" id="PS50819">
    <property type="entry name" value="INTEIN_ENDONUCLEASE"/>
    <property type="match status" value="2"/>
</dbReference>
<protein>
    <recommendedName>
        <fullName evidence="16 17">Replicative DNA helicase</fullName>
        <ecNumber evidence="16 17">5.6.2.3</ecNumber>
    </recommendedName>
</protein>
<keyword evidence="3 17" id="KW-0639">Primosome</keyword>
<dbReference type="InterPro" id="IPR006141">
    <property type="entry name" value="Intein_N"/>
</dbReference>
<name>A0A977KW06_9CYAN</name>
<dbReference type="SUPFAM" id="SSF52540">
    <property type="entry name" value="P-loop containing nucleoside triphosphate hydrolases"/>
    <property type="match status" value="1"/>
</dbReference>
<evidence type="ECO:0000256" key="8">
    <source>
        <dbReference type="ARBA" id="ARBA00022806"/>
    </source>
</evidence>
<keyword evidence="12 17" id="KW-0238">DNA-binding</keyword>
<evidence type="ECO:0000256" key="17">
    <source>
        <dbReference type="RuleBase" id="RU362085"/>
    </source>
</evidence>
<keyword evidence="7 17" id="KW-0378">Hydrolase</keyword>
<evidence type="ECO:0000256" key="2">
    <source>
        <dbReference type="ARBA" id="ARBA00011643"/>
    </source>
</evidence>
<dbReference type="PANTHER" id="PTHR30153:SF2">
    <property type="entry name" value="REPLICATIVE DNA HELICASE"/>
    <property type="match status" value="1"/>
</dbReference>
<feature type="domain" description="HTH cro/C1-type" evidence="19">
    <location>
        <begin position="398"/>
        <end position="452"/>
    </location>
</feature>
<dbReference type="SMART" id="SM00530">
    <property type="entry name" value="HTH_XRE"/>
    <property type="match status" value="1"/>
</dbReference>
<dbReference type="Gene3D" id="3.40.50.300">
    <property type="entry name" value="P-loop containing nucleotide triphosphate hydrolases"/>
    <property type="match status" value="3"/>
</dbReference>
<evidence type="ECO:0000256" key="13">
    <source>
        <dbReference type="ARBA" id="ARBA00023235"/>
    </source>
</evidence>
<dbReference type="InterPro" id="IPR036844">
    <property type="entry name" value="Hint_dom_sf"/>
</dbReference>
<evidence type="ECO:0000256" key="3">
    <source>
        <dbReference type="ARBA" id="ARBA00022515"/>
    </source>
</evidence>
<evidence type="ECO:0000256" key="9">
    <source>
        <dbReference type="ARBA" id="ARBA00022813"/>
    </source>
</evidence>
<dbReference type="SUPFAM" id="SSF47413">
    <property type="entry name" value="lambda repressor-like DNA-binding domains"/>
    <property type="match status" value="1"/>
</dbReference>
<evidence type="ECO:0000259" key="20">
    <source>
        <dbReference type="PROSITE" id="PS51199"/>
    </source>
</evidence>
<comment type="function">
    <text evidence="17">The main replicative DNA helicase, it participates in initiation and elongation during chromosome replication. Travels ahead of the DNA replisome, separating dsDNA into templates for DNA synthesis. A processive ATP-dependent 5'-3' DNA helicase it has DNA-dependent ATPase activity.</text>
</comment>
<dbReference type="InterPro" id="IPR007694">
    <property type="entry name" value="DNA_helicase_DnaB-like_C"/>
</dbReference>
<dbReference type="InterPro" id="IPR007693">
    <property type="entry name" value="DNA_helicase_DnaB-like_N"/>
</dbReference>
<dbReference type="InterPro" id="IPR007692">
    <property type="entry name" value="DNA_helicase_DnaB"/>
</dbReference>
<evidence type="ECO:0000259" key="18">
    <source>
        <dbReference type="PROSITE" id="PS50819"/>
    </source>
</evidence>
<feature type="domain" description="DOD-type homing endonuclease" evidence="18">
    <location>
        <begin position="325"/>
        <end position="545"/>
    </location>
</feature>
<dbReference type="CDD" id="cd00081">
    <property type="entry name" value="Hint"/>
    <property type="match status" value="4"/>
</dbReference>
<evidence type="ECO:0000256" key="5">
    <source>
        <dbReference type="ARBA" id="ARBA00022737"/>
    </source>
</evidence>
<dbReference type="InterPro" id="IPR030934">
    <property type="entry name" value="Intein_C"/>
</dbReference>
<dbReference type="InterPro" id="IPR036185">
    <property type="entry name" value="DNA_heli_DnaB-like_N_sf"/>
</dbReference>
<evidence type="ECO:0000256" key="1">
    <source>
        <dbReference type="ARBA" id="ARBA00008428"/>
    </source>
</evidence>
<dbReference type="InterPro" id="IPR003586">
    <property type="entry name" value="Hint_dom_C"/>
</dbReference>
<dbReference type="GO" id="GO:0006269">
    <property type="term" value="P:DNA replication, synthesis of primer"/>
    <property type="evidence" value="ECO:0007669"/>
    <property type="project" value="UniProtKB-UniRule"/>
</dbReference>
<dbReference type="Gene3D" id="1.10.860.10">
    <property type="entry name" value="DNAb Helicase, Chain A"/>
    <property type="match status" value="1"/>
</dbReference>
<dbReference type="PROSITE" id="PS50817">
    <property type="entry name" value="INTEIN_N_TER"/>
    <property type="match status" value="2"/>
</dbReference>
<dbReference type="Pfam" id="PF00772">
    <property type="entry name" value="DnaB"/>
    <property type="match status" value="1"/>
</dbReference>
<evidence type="ECO:0000256" key="4">
    <source>
        <dbReference type="ARBA" id="ARBA00022705"/>
    </source>
</evidence>
<dbReference type="NCBIfam" id="TIGR00665">
    <property type="entry name" value="DnaB"/>
    <property type="match status" value="1"/>
</dbReference>
<dbReference type="InterPro" id="IPR003587">
    <property type="entry name" value="Hint_dom_N"/>
</dbReference>
<keyword evidence="6 17" id="KW-0547">Nucleotide-binding</keyword>
<dbReference type="NCBIfam" id="TIGR01445">
    <property type="entry name" value="intein_Nterm"/>
    <property type="match status" value="2"/>
</dbReference>
<keyword evidence="5" id="KW-0677">Repeat</keyword>
<dbReference type="SUPFAM" id="SSF48024">
    <property type="entry name" value="N-terminal domain of DnaB helicase"/>
    <property type="match status" value="1"/>
</dbReference>
<dbReference type="PROSITE" id="PS50818">
    <property type="entry name" value="INTEIN_C_TER"/>
    <property type="match status" value="2"/>
</dbReference>
<dbReference type="InterPro" id="IPR004042">
    <property type="entry name" value="Intein_endonuc_central"/>
</dbReference>
<dbReference type="PROSITE" id="PS51199">
    <property type="entry name" value="SF4_HELICASE"/>
    <property type="match status" value="2"/>
</dbReference>
<dbReference type="CDD" id="cd00984">
    <property type="entry name" value="DnaB_C"/>
    <property type="match status" value="1"/>
</dbReference>
<dbReference type="InterPro" id="IPR004860">
    <property type="entry name" value="LAGLIDADG_dom"/>
</dbReference>
<dbReference type="InterPro" id="IPR016136">
    <property type="entry name" value="DNA_helicase_N/primase_C"/>
</dbReference>
<dbReference type="InterPro" id="IPR006142">
    <property type="entry name" value="INTEIN"/>
</dbReference>
<evidence type="ECO:0000256" key="7">
    <source>
        <dbReference type="ARBA" id="ARBA00022801"/>
    </source>
</evidence>
<reference evidence="21" key="1">
    <citation type="submission" date="2021-04" db="EMBL/GenBank/DDBJ databases">
        <title>Genome sequence of Woronichinia naegeliana from Washington state freshwater lake bloom.</title>
        <authorList>
            <person name="Dreher T.W."/>
        </authorList>
    </citation>
    <scope>NUCLEOTIDE SEQUENCE</scope>
    <source>
        <strain evidence="21">WA131</strain>
    </source>
</reference>
<evidence type="ECO:0000259" key="19">
    <source>
        <dbReference type="PROSITE" id="PS50943"/>
    </source>
</evidence>
<dbReference type="GO" id="GO:0004519">
    <property type="term" value="F:endonuclease activity"/>
    <property type="evidence" value="ECO:0007669"/>
    <property type="project" value="InterPro"/>
</dbReference>
<dbReference type="Pfam" id="PF14528">
    <property type="entry name" value="LAGLIDADG_3"/>
    <property type="match status" value="2"/>
</dbReference>
<keyword evidence="9" id="KW-0068">Autocatalytic cleavage</keyword>
<feature type="domain" description="SF4 helicase" evidence="20">
    <location>
        <begin position="710"/>
        <end position="876"/>
    </location>
</feature>
<evidence type="ECO:0000256" key="12">
    <source>
        <dbReference type="ARBA" id="ARBA00023125"/>
    </source>
</evidence>
<dbReference type="GO" id="GO:0043139">
    <property type="term" value="F:5'-3' DNA helicase activity"/>
    <property type="evidence" value="ECO:0007669"/>
    <property type="project" value="UniProtKB-EC"/>
</dbReference>
<dbReference type="EMBL" id="CP073041">
    <property type="protein sequence ID" value="UXE60932.1"/>
    <property type="molecule type" value="Genomic_DNA"/>
</dbReference>
<dbReference type="PANTHER" id="PTHR30153">
    <property type="entry name" value="REPLICATIVE DNA HELICASE DNAB"/>
    <property type="match status" value="1"/>
</dbReference>
<sequence length="1368" mass="153772">MVASHSLPPQNIEAEESILGGILLDPEAIGRVVDLLLAEAFYVKAHRDIYEAALHLHAQAQPTDLMTVTNWLQDHHQLEQVGGLGKLAQLVDRTVSAVNIDRYAALVMDKYLRRQLIAAGHEIIDLGYDTALDLDVVLDEAEKKIFRLTQKRAQEGLIALSETLIQTFSELEKLHQKISTPGVETDFYDLDAITGGLQRSDLIILAGRPSMGKCCEANSEIVLADGRVCTIAQIYEQQKADILTLQQDWKLSWTKPSAFIDDGLKPVFRVTTRLGRSLETTLTHPYLTIAGWQALSALKVGNKIAVPRQLPCFGKEILSPAQIKVLAYLIGDGDVTGSCPRFTNINPRVQQDFEQSVTEFTGIKVRIDTSNNTRTPTLRVSKDLDFIGEQRNIFAKNLNNIIQSKSIDIDELARKIGVSVGSIYNWKKGYCFPEKDSFNLFCQALDIAPSILLPCEIEGIMKNGVSSVKNWLQKLGLDGKTAHTKTIPDIVFQLERSLLALFLNRLFATDGWASILKSQQIQLGYGSVSEKLTRQIQHLLLRFGIIARLKKRSIKYKDTRRNAWQLDITDAYSIKNFIEEIGIFGKEEQLIAIQSVLATKNYQTNCDLIPIEVWQQLEIAKGNESWSSLGRRADIVGTSNLHVGKRAFTRQRLLQFSTALEDLPLQQLANSDIYWDEIVSIESVGLKQVYDLTIPETHNFIANDICVHNTAFGLNIASNIARKHNLPVAIFSLEMSKEQLAIRLLAAEAEIDSNRLRTGHFSQNELEPLTIALGNLSSLPIFIDDTANITVMQMRSQVRRLQSEQKGKLGLVLIDYLQLMEGASDNRVQEISKITRSLKGLAREINAPVIALSQLSRAVESRTNKRPMMSDLRESGCISGDSLITLADSGQRVAIKDLVNQSNFKIWAVNEKTMKLEPALVSHVFCTGKKAIFTLKTRLGRTIKATANHQFLTIEGWKRLEQLNIGDYIALPRILENFSPQSMSDGELALLGHLIGDGCTLPRHSIQYTTNDIELAEIVVGLAKNIFGDQINPHIKQERQWYQVYLSASYQLTHNVKNPITKWLENLEIFGLRSYEKIVPKQVFEQPQSAIAVFLRHLWSTDGCIKLVKGKSLRPVAYYASSSEKLAQDVQSLLLRIGINSCLSKISQKGKGLDNYHVTITGQSDLRLFVNKIGAINSYKRASIKEIESYLDKHIANTNRDVIPKQIWKLYVVPAMKDANLTIRAMQGQLGISHCGTTLYQQNVSRNRADRLAKVVKSEQLTNLAHSDIYWDSIISITENHVEEVFDLTVPNLHNFVANDIIVHNSIEQDADLIMMIYRDEYYNPDSPDRGIAELLITKHRNGPTGVIKLLFKPEFTQFLNLQNRNDY</sequence>
<dbReference type="GO" id="GO:0016787">
    <property type="term" value="F:hydrolase activity"/>
    <property type="evidence" value="ECO:0007669"/>
    <property type="project" value="UniProtKB-KW"/>
</dbReference>
<dbReference type="SUPFAM" id="SSF55608">
    <property type="entry name" value="Homing endonucleases"/>
    <property type="match status" value="2"/>
</dbReference>
<dbReference type="SUPFAM" id="SSF51294">
    <property type="entry name" value="Hedgehog/intein (Hint) domain"/>
    <property type="match status" value="2"/>
</dbReference>
<dbReference type="GO" id="GO:0005524">
    <property type="term" value="F:ATP binding"/>
    <property type="evidence" value="ECO:0007669"/>
    <property type="project" value="UniProtKB-UniRule"/>
</dbReference>
<evidence type="ECO:0000256" key="15">
    <source>
        <dbReference type="ARBA" id="ARBA00048954"/>
    </source>
</evidence>
<dbReference type="Gene3D" id="2.170.16.10">
    <property type="entry name" value="Hedgehog/Intein (Hint) domain"/>
    <property type="match status" value="3"/>
</dbReference>
<dbReference type="InterPro" id="IPR027417">
    <property type="entry name" value="P-loop_NTPase"/>
</dbReference>
<dbReference type="Proteomes" id="UP001065613">
    <property type="component" value="Chromosome"/>
</dbReference>
<proteinExistence type="inferred from homology"/>
<dbReference type="GO" id="GO:0005829">
    <property type="term" value="C:cytosol"/>
    <property type="evidence" value="ECO:0007669"/>
    <property type="project" value="TreeGrafter"/>
</dbReference>
<evidence type="ECO:0000256" key="11">
    <source>
        <dbReference type="ARBA" id="ARBA00023000"/>
    </source>
</evidence>
<accession>A0A977KW06</accession>
<dbReference type="SMART" id="SM00306">
    <property type="entry name" value="HintN"/>
    <property type="match status" value="2"/>
</dbReference>
<dbReference type="NCBIfam" id="NF005852">
    <property type="entry name" value="PRK07773.1"/>
    <property type="match status" value="1"/>
</dbReference>
<keyword evidence="13" id="KW-0413">Isomerase</keyword>
<dbReference type="FunFam" id="1.10.860.10:FF:000001">
    <property type="entry name" value="Replicative DNA helicase"/>
    <property type="match status" value="1"/>
</dbReference>
<dbReference type="GO" id="GO:0003677">
    <property type="term" value="F:DNA binding"/>
    <property type="evidence" value="ECO:0007669"/>
    <property type="project" value="UniProtKB-UniRule"/>
</dbReference>